<dbReference type="EMBL" id="AZHF01000004">
    <property type="protein sequence ID" value="OAA76209.1"/>
    <property type="molecule type" value="Genomic_DNA"/>
</dbReference>
<dbReference type="Pfam" id="PF14087">
    <property type="entry name" value="DUF4267"/>
    <property type="match status" value="1"/>
</dbReference>
<dbReference type="InterPro" id="IPR025363">
    <property type="entry name" value="DUF4267"/>
</dbReference>
<dbReference type="OrthoDB" id="5070419at2759"/>
<organism evidence="1 2">
    <name type="scientific">Akanthomyces lecanii RCEF 1005</name>
    <dbReference type="NCBI Taxonomy" id="1081108"/>
    <lineage>
        <taxon>Eukaryota</taxon>
        <taxon>Fungi</taxon>
        <taxon>Dikarya</taxon>
        <taxon>Ascomycota</taxon>
        <taxon>Pezizomycotina</taxon>
        <taxon>Sordariomycetes</taxon>
        <taxon>Hypocreomycetidae</taxon>
        <taxon>Hypocreales</taxon>
        <taxon>Cordycipitaceae</taxon>
        <taxon>Akanthomyces</taxon>
        <taxon>Cordyceps confragosa</taxon>
    </lineage>
</organism>
<gene>
    <name evidence="1" type="ORF">LEL_05893</name>
</gene>
<dbReference type="AlphaFoldDB" id="A0A168G9Q1"/>
<dbReference type="Proteomes" id="UP000076881">
    <property type="component" value="Unassembled WGS sequence"/>
</dbReference>
<accession>A0A168G9Q1</accession>
<dbReference type="STRING" id="1081108.A0A168G9Q1"/>
<evidence type="ECO:0000313" key="1">
    <source>
        <dbReference type="EMBL" id="OAA76209.1"/>
    </source>
</evidence>
<sequence>MSYSQVPAYVLGTACCGRGLMGALSPRSEYGHIGLRLEGGGGPISTPDGGGGGVASPLMYFKAIREASYGAALIALQYQGHEAALTTLIGILSAVRLADGAVVWWHGGEPLRWRALGHCITGVGFLGWFVWRQGVV</sequence>
<protein>
    <submittedName>
        <fullName evidence="1">Uncharacterized protein</fullName>
    </submittedName>
</protein>
<name>A0A168G9Q1_CORDF</name>
<reference evidence="1 2" key="1">
    <citation type="journal article" date="2016" name="Genome Biol. Evol.">
        <title>Divergent and convergent evolution of fungal pathogenicity.</title>
        <authorList>
            <person name="Shang Y."/>
            <person name="Xiao G."/>
            <person name="Zheng P."/>
            <person name="Cen K."/>
            <person name="Zhan S."/>
            <person name="Wang C."/>
        </authorList>
    </citation>
    <scope>NUCLEOTIDE SEQUENCE [LARGE SCALE GENOMIC DNA]</scope>
    <source>
        <strain evidence="1 2">RCEF 1005</strain>
    </source>
</reference>
<keyword evidence="2" id="KW-1185">Reference proteome</keyword>
<comment type="caution">
    <text evidence="1">The sequence shown here is derived from an EMBL/GenBank/DDBJ whole genome shotgun (WGS) entry which is preliminary data.</text>
</comment>
<evidence type="ECO:0000313" key="2">
    <source>
        <dbReference type="Proteomes" id="UP000076881"/>
    </source>
</evidence>
<proteinExistence type="predicted"/>